<dbReference type="EMBL" id="BMWZ01000003">
    <property type="protein sequence ID" value="GGZ77485.1"/>
    <property type="molecule type" value="Genomic_DNA"/>
</dbReference>
<evidence type="ECO:0000313" key="1">
    <source>
        <dbReference type="EMBL" id="GGZ77485.1"/>
    </source>
</evidence>
<organism evidence="1 2">
    <name type="scientific">Algibacter mikhailovii</name>
    <dbReference type="NCBI Taxonomy" id="425498"/>
    <lineage>
        <taxon>Bacteria</taxon>
        <taxon>Pseudomonadati</taxon>
        <taxon>Bacteroidota</taxon>
        <taxon>Flavobacteriia</taxon>
        <taxon>Flavobacteriales</taxon>
        <taxon>Flavobacteriaceae</taxon>
        <taxon>Algibacter</taxon>
    </lineage>
</organism>
<protein>
    <submittedName>
        <fullName evidence="1">Uncharacterized protein</fullName>
    </submittedName>
</protein>
<proteinExistence type="predicted"/>
<accession>A0A918QZN2</accession>
<keyword evidence="2" id="KW-1185">Reference proteome</keyword>
<sequence length="176" mass="19132">MKTKATLLIILLLNVLSCDEIDKLTEFDVRDNFESVFRISESANSEGQPVSITETVTVDISTNQEIADNLNLIQSIAIESITFKIENFSGNDNITLSNASIAFNNEIITLEDINLSSAEGSGTVYNIGTASNYNTIANILKNDPSVTAKISGTISEIPVSFDLRLKVDLKVVIDVI</sequence>
<reference evidence="1" key="1">
    <citation type="journal article" date="2014" name="Int. J. Syst. Evol. Microbiol.">
        <title>Complete genome sequence of Corynebacterium casei LMG S-19264T (=DSM 44701T), isolated from a smear-ripened cheese.</title>
        <authorList>
            <consortium name="US DOE Joint Genome Institute (JGI-PGF)"/>
            <person name="Walter F."/>
            <person name="Albersmeier A."/>
            <person name="Kalinowski J."/>
            <person name="Ruckert C."/>
        </authorList>
    </citation>
    <scope>NUCLEOTIDE SEQUENCE</scope>
    <source>
        <strain evidence="1">KCTC 12710</strain>
    </source>
</reference>
<reference evidence="1" key="2">
    <citation type="submission" date="2020-09" db="EMBL/GenBank/DDBJ databases">
        <authorList>
            <person name="Sun Q."/>
            <person name="Kim S."/>
        </authorList>
    </citation>
    <scope>NUCLEOTIDE SEQUENCE</scope>
    <source>
        <strain evidence="1">KCTC 12710</strain>
    </source>
</reference>
<comment type="caution">
    <text evidence="1">The sequence shown here is derived from an EMBL/GenBank/DDBJ whole genome shotgun (WGS) entry which is preliminary data.</text>
</comment>
<dbReference type="AlphaFoldDB" id="A0A918QZN2"/>
<dbReference type="Proteomes" id="UP000636004">
    <property type="component" value="Unassembled WGS sequence"/>
</dbReference>
<evidence type="ECO:0000313" key="2">
    <source>
        <dbReference type="Proteomes" id="UP000636004"/>
    </source>
</evidence>
<name>A0A918QZN2_9FLAO</name>
<gene>
    <name evidence="1" type="ORF">GCM10007028_13440</name>
</gene>
<dbReference type="RefSeq" id="WP_189360027.1">
    <property type="nucleotide sequence ID" value="NZ_BMWZ01000003.1"/>
</dbReference>